<keyword evidence="3" id="KW-1185">Reference proteome</keyword>
<dbReference type="EMBL" id="UYRU01044928">
    <property type="protein sequence ID" value="VDK88146.1"/>
    <property type="molecule type" value="Genomic_DNA"/>
</dbReference>
<sequence length="91" mass="10551">MLSKTALISLLVLASTVLLSKAYPKEELNELMKLKDDLTENDPPATDIQETPAEIYAENKCRFKRFWRRVGQAFRRLFDKVGVHLLVGRRF</sequence>
<evidence type="ECO:0000256" key="1">
    <source>
        <dbReference type="SAM" id="SignalP"/>
    </source>
</evidence>
<organism evidence="2 3">
    <name type="scientific">Dibothriocephalus latus</name>
    <name type="common">Fish tapeworm</name>
    <name type="synonym">Diphyllobothrium latum</name>
    <dbReference type="NCBI Taxonomy" id="60516"/>
    <lineage>
        <taxon>Eukaryota</taxon>
        <taxon>Metazoa</taxon>
        <taxon>Spiralia</taxon>
        <taxon>Lophotrochozoa</taxon>
        <taxon>Platyhelminthes</taxon>
        <taxon>Cestoda</taxon>
        <taxon>Eucestoda</taxon>
        <taxon>Diphyllobothriidea</taxon>
        <taxon>Diphyllobothriidae</taxon>
        <taxon>Dibothriocephalus</taxon>
    </lineage>
</organism>
<feature type="signal peptide" evidence="1">
    <location>
        <begin position="1"/>
        <end position="22"/>
    </location>
</feature>
<reference evidence="2 3" key="1">
    <citation type="submission" date="2018-11" db="EMBL/GenBank/DDBJ databases">
        <authorList>
            <consortium name="Pathogen Informatics"/>
        </authorList>
    </citation>
    <scope>NUCLEOTIDE SEQUENCE [LARGE SCALE GENOMIC DNA]</scope>
</reference>
<dbReference type="AlphaFoldDB" id="A0A3P6TJE1"/>
<gene>
    <name evidence="2" type="ORF">DILT_LOCUS4152</name>
</gene>
<feature type="chain" id="PRO_5018235498" evidence="1">
    <location>
        <begin position="23"/>
        <end position="91"/>
    </location>
</feature>
<keyword evidence="1" id="KW-0732">Signal</keyword>
<proteinExistence type="predicted"/>
<accession>A0A3P6TJE1</accession>
<evidence type="ECO:0000313" key="2">
    <source>
        <dbReference type="EMBL" id="VDK88146.1"/>
    </source>
</evidence>
<evidence type="ECO:0000313" key="3">
    <source>
        <dbReference type="Proteomes" id="UP000281553"/>
    </source>
</evidence>
<name>A0A3P6TJE1_DIBLA</name>
<dbReference type="Proteomes" id="UP000281553">
    <property type="component" value="Unassembled WGS sequence"/>
</dbReference>
<protein>
    <submittedName>
        <fullName evidence="2">Uncharacterized protein</fullName>
    </submittedName>
</protein>